<reference evidence="1" key="2">
    <citation type="journal article" date="2015" name="Fish Shellfish Immunol.">
        <title>Early steps in the European eel (Anguilla anguilla)-Vibrio vulnificus interaction in the gills: Role of the RtxA13 toxin.</title>
        <authorList>
            <person name="Callol A."/>
            <person name="Pajuelo D."/>
            <person name="Ebbesson L."/>
            <person name="Teles M."/>
            <person name="MacKenzie S."/>
            <person name="Amaro C."/>
        </authorList>
    </citation>
    <scope>NUCLEOTIDE SEQUENCE</scope>
</reference>
<accession>A0A0E9TPW0</accession>
<organism evidence="1">
    <name type="scientific">Anguilla anguilla</name>
    <name type="common">European freshwater eel</name>
    <name type="synonym">Muraena anguilla</name>
    <dbReference type="NCBI Taxonomy" id="7936"/>
    <lineage>
        <taxon>Eukaryota</taxon>
        <taxon>Metazoa</taxon>
        <taxon>Chordata</taxon>
        <taxon>Craniata</taxon>
        <taxon>Vertebrata</taxon>
        <taxon>Euteleostomi</taxon>
        <taxon>Actinopterygii</taxon>
        <taxon>Neopterygii</taxon>
        <taxon>Teleostei</taxon>
        <taxon>Anguilliformes</taxon>
        <taxon>Anguillidae</taxon>
        <taxon>Anguilla</taxon>
    </lineage>
</organism>
<dbReference type="EMBL" id="GBXM01053667">
    <property type="protein sequence ID" value="JAH54910.1"/>
    <property type="molecule type" value="Transcribed_RNA"/>
</dbReference>
<name>A0A0E9TPW0_ANGAN</name>
<sequence length="25" mass="3036">MRHRSEGHCMPLSVYQKCIFPKKKM</sequence>
<evidence type="ECO:0000313" key="1">
    <source>
        <dbReference type="EMBL" id="JAH54910.1"/>
    </source>
</evidence>
<proteinExistence type="predicted"/>
<protein>
    <submittedName>
        <fullName evidence="1">Uncharacterized protein</fullName>
    </submittedName>
</protein>
<reference evidence="1" key="1">
    <citation type="submission" date="2014-11" db="EMBL/GenBank/DDBJ databases">
        <authorList>
            <person name="Amaro Gonzalez C."/>
        </authorList>
    </citation>
    <scope>NUCLEOTIDE SEQUENCE</scope>
</reference>
<dbReference type="AlphaFoldDB" id="A0A0E9TPW0"/>